<protein>
    <submittedName>
        <fullName evidence="4">Acyl-CoA dehydrogenase</fullName>
    </submittedName>
</protein>
<accession>A0A1U9UX39</accession>
<name>A0A1U9UX39_CUPNE</name>
<dbReference type="Proteomes" id="UP000189627">
    <property type="component" value="Chromosome 2"/>
</dbReference>
<evidence type="ECO:0000256" key="1">
    <source>
        <dbReference type="ARBA" id="ARBA00022630"/>
    </source>
</evidence>
<evidence type="ECO:0000313" key="4">
    <source>
        <dbReference type="EMBL" id="AQV97240.1"/>
    </source>
</evidence>
<gene>
    <name evidence="4" type="ORF">BJN34_25600</name>
</gene>
<evidence type="ECO:0000259" key="3">
    <source>
        <dbReference type="Pfam" id="PF00441"/>
    </source>
</evidence>
<keyword evidence="2" id="KW-0560">Oxidoreductase</keyword>
<dbReference type="KEGG" id="cuh:BJN34_25600"/>
<sequence length="80" mass="9070">MKALSNIAYAGDEARTQVSMIKVFATEMAWDVIDHAMQTFGAMGMTKQQMANETHLMRIYEGPSEVHRWVIARGLLGLRR</sequence>
<dbReference type="PANTHER" id="PTHR48083">
    <property type="entry name" value="MEDIUM-CHAIN SPECIFIC ACYL-COA DEHYDROGENASE, MITOCHONDRIAL-RELATED"/>
    <property type="match status" value="1"/>
</dbReference>
<dbReference type="InterPro" id="IPR050741">
    <property type="entry name" value="Acyl-CoA_dehydrogenase"/>
</dbReference>
<dbReference type="PANTHER" id="PTHR48083:SF2">
    <property type="entry name" value="MEDIUM-CHAIN SPECIFIC ACYL-COA DEHYDROGENASE, MITOCHONDRIAL"/>
    <property type="match status" value="1"/>
</dbReference>
<dbReference type="AlphaFoldDB" id="A0A1U9UX39"/>
<dbReference type="EMBL" id="CP017758">
    <property type="protein sequence ID" value="AQV97240.1"/>
    <property type="molecule type" value="Genomic_DNA"/>
</dbReference>
<organism evidence="4 5">
    <name type="scientific">Cupriavidus necator</name>
    <name type="common">Alcaligenes eutrophus</name>
    <name type="synonym">Ralstonia eutropha</name>
    <dbReference type="NCBI Taxonomy" id="106590"/>
    <lineage>
        <taxon>Bacteria</taxon>
        <taxon>Pseudomonadati</taxon>
        <taxon>Pseudomonadota</taxon>
        <taxon>Betaproteobacteria</taxon>
        <taxon>Burkholderiales</taxon>
        <taxon>Burkholderiaceae</taxon>
        <taxon>Cupriavidus</taxon>
    </lineage>
</organism>
<proteinExistence type="predicted"/>
<reference evidence="5" key="1">
    <citation type="submission" date="2017-02" db="EMBL/GenBank/DDBJ databases">
        <title>Complete genome sequence of Cupriavidus necator strain NH9, a 3-chlorobenzoate degrader.</title>
        <authorList>
            <person name="Moriuchi R."/>
            <person name="Dohra H."/>
            <person name="Ogawa N."/>
        </authorList>
    </citation>
    <scope>NUCLEOTIDE SEQUENCE [LARGE SCALE GENOMIC DNA]</scope>
    <source>
        <strain evidence="5">NH9</strain>
    </source>
</reference>
<dbReference type="Gene3D" id="1.20.140.10">
    <property type="entry name" value="Butyryl-CoA Dehydrogenase, subunit A, domain 3"/>
    <property type="match status" value="1"/>
</dbReference>
<dbReference type="GO" id="GO:0033539">
    <property type="term" value="P:fatty acid beta-oxidation using acyl-CoA dehydrogenase"/>
    <property type="evidence" value="ECO:0007669"/>
    <property type="project" value="TreeGrafter"/>
</dbReference>
<feature type="domain" description="Acyl-CoA dehydrogenase/oxidase C-terminal" evidence="3">
    <location>
        <begin position="10"/>
        <end position="76"/>
    </location>
</feature>
<dbReference type="SUPFAM" id="SSF47203">
    <property type="entry name" value="Acyl-CoA dehydrogenase C-terminal domain-like"/>
    <property type="match status" value="1"/>
</dbReference>
<keyword evidence="1" id="KW-0285">Flavoprotein</keyword>
<evidence type="ECO:0000256" key="2">
    <source>
        <dbReference type="ARBA" id="ARBA00023002"/>
    </source>
</evidence>
<dbReference type="GO" id="GO:0005737">
    <property type="term" value="C:cytoplasm"/>
    <property type="evidence" value="ECO:0007669"/>
    <property type="project" value="TreeGrafter"/>
</dbReference>
<dbReference type="InterPro" id="IPR009075">
    <property type="entry name" value="AcylCo_DH/oxidase_C"/>
</dbReference>
<evidence type="ECO:0000313" key="5">
    <source>
        <dbReference type="Proteomes" id="UP000189627"/>
    </source>
</evidence>
<dbReference type="Pfam" id="PF00441">
    <property type="entry name" value="Acyl-CoA_dh_1"/>
    <property type="match status" value="1"/>
</dbReference>
<dbReference type="GO" id="GO:0003995">
    <property type="term" value="F:acyl-CoA dehydrogenase activity"/>
    <property type="evidence" value="ECO:0007669"/>
    <property type="project" value="TreeGrafter"/>
</dbReference>
<dbReference type="InterPro" id="IPR036250">
    <property type="entry name" value="AcylCo_DH-like_C"/>
</dbReference>